<protein>
    <submittedName>
        <fullName evidence="1">Uncharacterized protein</fullName>
    </submittedName>
</protein>
<name>A0A7G9GPP9_9FIRM</name>
<reference evidence="1 2" key="1">
    <citation type="submission" date="2020-08" db="EMBL/GenBank/DDBJ databases">
        <authorList>
            <person name="Liu C."/>
            <person name="Sun Q."/>
        </authorList>
    </citation>
    <scope>NUCLEOTIDE SEQUENCE [LARGE SCALE GENOMIC DNA]</scope>
    <source>
        <strain evidence="1 2">NSJ-61</strain>
    </source>
</reference>
<sequence>MKQIIMKVTENNSDIQTLEYDSIENKEYFKSIDIESLIEKLETYVANRDHKKFGKITLMDDVIIGFGKDAVVINQPGHKRIVTYRQKAYKINFPNAIYIMYHRANKICQIDAYCYKEYLGKKTKLYKYAMPNMLTENRICIGTAPKEIKNNDYVEALEKVIFTQYTHDHTDNIKSFKETRKYFDYLSKNNFPYDLLIDANMTLQAAVK</sequence>
<dbReference type="InterPro" id="IPR032787">
    <property type="entry name" value="Prok-E2_D"/>
</dbReference>
<keyword evidence="2" id="KW-1185">Reference proteome</keyword>
<dbReference type="Proteomes" id="UP000515856">
    <property type="component" value="Chromosome"/>
</dbReference>
<organism evidence="1 2">
    <name type="scientific">[Eubacterium] hominis</name>
    <dbReference type="NCBI Taxonomy" id="2764325"/>
    <lineage>
        <taxon>Bacteria</taxon>
        <taxon>Bacillati</taxon>
        <taxon>Bacillota</taxon>
        <taxon>Erysipelotrichia</taxon>
        <taxon>Erysipelotrichales</taxon>
        <taxon>Erysipelotrichaceae</taxon>
        <taxon>Amedibacillus</taxon>
    </lineage>
</organism>
<dbReference type="EMBL" id="CP060636">
    <property type="protein sequence ID" value="QNM12781.1"/>
    <property type="molecule type" value="Genomic_DNA"/>
</dbReference>
<dbReference type="Pfam" id="PF14460">
    <property type="entry name" value="Prok-E2_D"/>
    <property type="match status" value="1"/>
</dbReference>
<dbReference type="AlphaFoldDB" id="A0A7G9GPP9"/>
<accession>A0A7G9GPP9</accession>
<dbReference type="KEGG" id="ehn:H9Q80_02180"/>
<evidence type="ECO:0000313" key="2">
    <source>
        <dbReference type="Proteomes" id="UP000515856"/>
    </source>
</evidence>
<dbReference type="RefSeq" id="WP_187426235.1">
    <property type="nucleotide sequence ID" value="NZ_CP060636.1"/>
</dbReference>
<gene>
    <name evidence="1" type="ORF">H9Q80_02180</name>
</gene>
<proteinExistence type="predicted"/>
<evidence type="ECO:0000313" key="1">
    <source>
        <dbReference type="EMBL" id="QNM12781.1"/>
    </source>
</evidence>